<evidence type="ECO:0000313" key="1">
    <source>
        <dbReference type="Ensembl" id="ENSCJAP00000093149.1"/>
    </source>
</evidence>
<dbReference type="Ensembl" id="ENSCJAT00000120084.1">
    <property type="protein sequence ID" value="ENSCJAP00000093149.1"/>
    <property type="gene ID" value="ENSCJAG00000071321.1"/>
</dbReference>
<keyword evidence="2" id="KW-1185">Reference proteome</keyword>
<organism evidence="1 2">
    <name type="scientific">Callithrix jacchus</name>
    <name type="common">White-tufted-ear marmoset</name>
    <name type="synonym">Simia Jacchus</name>
    <dbReference type="NCBI Taxonomy" id="9483"/>
    <lineage>
        <taxon>Eukaryota</taxon>
        <taxon>Metazoa</taxon>
        <taxon>Chordata</taxon>
        <taxon>Craniata</taxon>
        <taxon>Vertebrata</taxon>
        <taxon>Euteleostomi</taxon>
        <taxon>Mammalia</taxon>
        <taxon>Eutheria</taxon>
        <taxon>Euarchontoglires</taxon>
        <taxon>Primates</taxon>
        <taxon>Haplorrhini</taxon>
        <taxon>Platyrrhini</taxon>
        <taxon>Cebidae</taxon>
        <taxon>Callitrichinae</taxon>
        <taxon>Callithrix</taxon>
        <taxon>Callithrix</taxon>
    </lineage>
</organism>
<evidence type="ECO:0000313" key="2">
    <source>
        <dbReference type="Proteomes" id="UP000008225"/>
    </source>
</evidence>
<reference evidence="1 2" key="1">
    <citation type="submission" date="2009-03" db="EMBL/GenBank/DDBJ databases">
        <authorList>
            <person name="Warren W."/>
            <person name="Ye L."/>
            <person name="Minx P."/>
            <person name="Worley K."/>
            <person name="Gibbs R."/>
            <person name="Wilson R.K."/>
        </authorList>
    </citation>
    <scope>NUCLEOTIDE SEQUENCE [LARGE SCALE GENOMIC DNA]</scope>
</reference>
<dbReference type="GeneTree" id="ENSGT01150000286943"/>
<dbReference type="PANTHER" id="PTHR12138:SF162">
    <property type="entry name" value="CHROMOSOME UNDETERMINED SCAFFOLD_275, WHOLE GENOME SHOTGUN SEQUENCE"/>
    <property type="match status" value="1"/>
</dbReference>
<name>A0A8I4A645_CALJA</name>
<dbReference type="PANTHER" id="PTHR12138">
    <property type="entry name" value="PRIMATE-EXPANDED PROTEIN FAMILY"/>
    <property type="match status" value="1"/>
</dbReference>
<dbReference type="PRINTS" id="PR02045">
    <property type="entry name" value="F138DOMAIN"/>
</dbReference>
<reference evidence="1" key="3">
    <citation type="submission" date="2025-09" db="UniProtKB">
        <authorList>
            <consortium name="Ensembl"/>
        </authorList>
    </citation>
    <scope>IDENTIFICATION</scope>
</reference>
<reference evidence="1" key="2">
    <citation type="submission" date="2025-08" db="UniProtKB">
        <authorList>
            <consortium name="Ensembl"/>
        </authorList>
    </citation>
    <scope>IDENTIFICATION</scope>
</reference>
<sequence length="120" mass="12873">MTGFPCTQSKLGCQLCQDRVSLLLPRLEGNGMISAHRDLCLPGSSDSPASASQVAGIIGTHHQAQLIFCIFSRDRVSLCWSGQSRHPDLQGDPPTLACQSAGIIGLRPCIRQGVFKTEHS</sequence>
<dbReference type="Proteomes" id="UP000008225">
    <property type="component" value="Chromosome 3"/>
</dbReference>
<dbReference type="AlphaFoldDB" id="A0A8I4A645"/>
<accession>A0A8I4A645</accession>
<proteinExistence type="predicted"/>
<protein>
    <submittedName>
        <fullName evidence="1">Uncharacterized protein</fullName>
    </submittedName>
</protein>